<evidence type="ECO:0000256" key="9">
    <source>
        <dbReference type="ARBA" id="ARBA00025287"/>
    </source>
</evidence>
<dbReference type="EC" id="5.2.1.8" evidence="10"/>
<feature type="region of interest" description="Disordered" evidence="11">
    <location>
        <begin position="148"/>
        <end position="183"/>
    </location>
</feature>
<dbReference type="GO" id="GO:0005634">
    <property type="term" value="C:nucleus"/>
    <property type="evidence" value="ECO:0007669"/>
    <property type="project" value="UniProtKB-SubCell"/>
</dbReference>
<evidence type="ECO:0000256" key="4">
    <source>
        <dbReference type="ARBA" id="ARBA00011019"/>
    </source>
</evidence>
<name>A0A4U0WTQ3_9PEZI</name>
<organism evidence="12 13">
    <name type="scientific">Cryomyces minteri</name>
    <dbReference type="NCBI Taxonomy" id="331657"/>
    <lineage>
        <taxon>Eukaryota</taxon>
        <taxon>Fungi</taxon>
        <taxon>Dikarya</taxon>
        <taxon>Ascomycota</taxon>
        <taxon>Pezizomycotina</taxon>
        <taxon>Dothideomycetes</taxon>
        <taxon>Dothideomycetes incertae sedis</taxon>
        <taxon>Cryomyces</taxon>
    </lineage>
</organism>
<keyword evidence="13" id="KW-1185">Reference proteome</keyword>
<comment type="catalytic activity">
    <reaction evidence="1 10">
        <text>[protein]-peptidylproline (omega=180) = [protein]-peptidylproline (omega=0)</text>
        <dbReference type="Rhea" id="RHEA:16237"/>
        <dbReference type="Rhea" id="RHEA-COMP:10747"/>
        <dbReference type="Rhea" id="RHEA-COMP:10748"/>
        <dbReference type="ChEBI" id="CHEBI:83833"/>
        <dbReference type="ChEBI" id="CHEBI:83834"/>
        <dbReference type="EC" id="5.2.1.8"/>
    </reaction>
</comment>
<dbReference type="FunFam" id="1.20.120.1150:FF:000003">
    <property type="entry name" value="Serine/threonine-protein phosphatase 2A activator"/>
    <property type="match status" value="1"/>
</dbReference>
<dbReference type="GO" id="GO:0007052">
    <property type="term" value="P:mitotic spindle organization"/>
    <property type="evidence" value="ECO:0007669"/>
    <property type="project" value="TreeGrafter"/>
</dbReference>
<dbReference type="InterPro" id="IPR037218">
    <property type="entry name" value="PTPA_sf"/>
</dbReference>
<comment type="subcellular location">
    <subcellularLocation>
        <location evidence="3 10">Cytoplasm</location>
    </subcellularLocation>
    <subcellularLocation>
        <location evidence="2">Nucleus</location>
    </subcellularLocation>
</comment>
<gene>
    <name evidence="12" type="ORF">B0A49_09606</name>
</gene>
<dbReference type="GO" id="GO:0003755">
    <property type="term" value="F:peptidyl-prolyl cis-trans isomerase activity"/>
    <property type="evidence" value="ECO:0007669"/>
    <property type="project" value="UniProtKB-KW"/>
</dbReference>
<sequence length="214" mass="23045">MSVENIPTEGPLSDAVDPADVVKAKVVEHERETNMYFSAIGFIYDVKKGPFWEHSPILFDISGIRAGWAKINKSMLKMYNAEVLAKFPVIQHFPFGSFQPKPKEQFIVPQQTKTGLRNPTQEGVKPPWAAVGAQVAPFVGTAAPWAKGANMRDPEKSEPSHPSPPHRRTVGKQGRSGFTASAGISAGCKGGGAIHAGALDSRQRSLTLKATLTG</sequence>
<comment type="function">
    <text evidence="9">PPIases accelerate the folding of proteins. It catalyzes the cis-trans isomerization of proline imidic peptide bonds in oligopeptides. Acts as a regulatory subunit for PP2A-like phosphatases modulating their activity or substrate specificity, probably by inducing a conformational change in the catalytic subunit, a direct target of the PPIase. Can reactivate inactive phosphatase PP2A-phosphatase methylesterase complexes (PP2Ai) in presence of ATP and Mg(2+) by dissociating the inactive form from the complex.</text>
</comment>
<evidence type="ECO:0000256" key="7">
    <source>
        <dbReference type="ARBA" id="ARBA00023235"/>
    </source>
</evidence>
<dbReference type="PANTHER" id="PTHR10012:SF3">
    <property type="entry name" value="SERINE_THREONINE-PROTEIN PHOSPHATASE 2A ACTIVATOR 1"/>
    <property type="match status" value="1"/>
</dbReference>
<dbReference type="Pfam" id="PF03095">
    <property type="entry name" value="PTPA"/>
    <property type="match status" value="1"/>
</dbReference>
<dbReference type="AlphaFoldDB" id="A0A4U0WTQ3"/>
<dbReference type="Proteomes" id="UP000308768">
    <property type="component" value="Unassembled WGS sequence"/>
</dbReference>
<evidence type="ECO:0000256" key="6">
    <source>
        <dbReference type="ARBA" id="ARBA00023110"/>
    </source>
</evidence>
<feature type="compositionally biased region" description="Basic and acidic residues" evidence="11">
    <location>
        <begin position="150"/>
        <end position="159"/>
    </location>
</feature>
<evidence type="ECO:0000256" key="2">
    <source>
        <dbReference type="ARBA" id="ARBA00004123"/>
    </source>
</evidence>
<dbReference type="GO" id="GO:0005737">
    <property type="term" value="C:cytoplasm"/>
    <property type="evidence" value="ECO:0007669"/>
    <property type="project" value="UniProtKB-SubCell"/>
</dbReference>
<feature type="non-terminal residue" evidence="12">
    <location>
        <position position="214"/>
    </location>
</feature>
<dbReference type="InterPro" id="IPR004327">
    <property type="entry name" value="Phstyr_phstse_ac"/>
</dbReference>
<evidence type="ECO:0000256" key="10">
    <source>
        <dbReference type="RuleBase" id="RU361210"/>
    </source>
</evidence>
<dbReference type="STRING" id="331657.A0A4U0WTQ3"/>
<evidence type="ECO:0000256" key="8">
    <source>
        <dbReference type="ARBA" id="ARBA00023242"/>
    </source>
</evidence>
<protein>
    <recommendedName>
        <fullName evidence="10">Serine/threonine-protein phosphatase 2A activator</fullName>
        <ecNumber evidence="10">5.2.1.8</ecNumber>
    </recommendedName>
    <alternativeName>
        <fullName evidence="10">Phosphotyrosyl phosphatase activator</fullName>
    </alternativeName>
</protein>
<keyword evidence="6 10" id="KW-0697">Rotamase</keyword>
<dbReference type="EMBL" id="NAJN01001184">
    <property type="protein sequence ID" value="TKA65055.1"/>
    <property type="molecule type" value="Genomic_DNA"/>
</dbReference>
<reference evidence="12 13" key="1">
    <citation type="submission" date="2017-03" db="EMBL/GenBank/DDBJ databases">
        <title>Genomes of endolithic fungi from Antarctica.</title>
        <authorList>
            <person name="Coleine C."/>
            <person name="Masonjones S."/>
            <person name="Stajich J.E."/>
        </authorList>
    </citation>
    <scope>NUCLEOTIDE SEQUENCE [LARGE SCALE GENOMIC DNA]</scope>
    <source>
        <strain evidence="12 13">CCFEE 5187</strain>
    </source>
</reference>
<evidence type="ECO:0000256" key="5">
    <source>
        <dbReference type="ARBA" id="ARBA00022490"/>
    </source>
</evidence>
<evidence type="ECO:0000256" key="3">
    <source>
        <dbReference type="ARBA" id="ARBA00004496"/>
    </source>
</evidence>
<dbReference type="Gene3D" id="1.20.120.1150">
    <property type="match status" value="1"/>
</dbReference>
<dbReference type="InterPro" id="IPR043170">
    <property type="entry name" value="PTPA_C_lid"/>
</dbReference>
<dbReference type="GO" id="GO:0000159">
    <property type="term" value="C:protein phosphatase type 2A complex"/>
    <property type="evidence" value="ECO:0007669"/>
    <property type="project" value="TreeGrafter"/>
</dbReference>
<dbReference type="PANTHER" id="PTHR10012">
    <property type="entry name" value="SERINE/THREONINE-PROTEIN PHOSPHATASE 2A REGULATORY SUBUNIT B"/>
    <property type="match status" value="1"/>
</dbReference>
<accession>A0A4U0WTQ3</accession>
<dbReference type="GO" id="GO:0008160">
    <property type="term" value="F:protein tyrosine phosphatase activator activity"/>
    <property type="evidence" value="ECO:0007669"/>
    <property type="project" value="TreeGrafter"/>
</dbReference>
<dbReference type="OrthoDB" id="16120at2759"/>
<comment type="caution">
    <text evidence="12">The sequence shown here is derived from an EMBL/GenBank/DDBJ whole genome shotgun (WGS) entry which is preliminary data.</text>
</comment>
<proteinExistence type="inferred from homology"/>
<comment type="similarity">
    <text evidence="4 10">Belongs to the PTPA-type PPIase family.</text>
</comment>
<evidence type="ECO:0000256" key="1">
    <source>
        <dbReference type="ARBA" id="ARBA00000971"/>
    </source>
</evidence>
<keyword evidence="7 10" id="KW-0413">Isomerase</keyword>
<keyword evidence="5 10" id="KW-0963">Cytoplasm</keyword>
<evidence type="ECO:0000256" key="11">
    <source>
        <dbReference type="SAM" id="MobiDB-lite"/>
    </source>
</evidence>
<keyword evidence="8" id="KW-0539">Nucleus</keyword>
<evidence type="ECO:0000313" key="12">
    <source>
        <dbReference type="EMBL" id="TKA65055.1"/>
    </source>
</evidence>
<evidence type="ECO:0000313" key="13">
    <source>
        <dbReference type="Proteomes" id="UP000308768"/>
    </source>
</evidence>
<dbReference type="SUPFAM" id="SSF140984">
    <property type="entry name" value="PTPA-like"/>
    <property type="match status" value="1"/>
</dbReference>